<reference evidence="3 4" key="1">
    <citation type="journal article" date="2014" name="PLoS Genet.">
        <title>Phylogenetically driven sequencing of extremely halophilic archaea reveals strategies for static and dynamic osmo-response.</title>
        <authorList>
            <person name="Becker E.A."/>
            <person name="Seitzer P.M."/>
            <person name="Tritt A."/>
            <person name="Larsen D."/>
            <person name="Krusor M."/>
            <person name="Yao A.I."/>
            <person name="Wu D."/>
            <person name="Madern D."/>
            <person name="Eisen J.A."/>
            <person name="Darling A.E."/>
            <person name="Facciotti M.T."/>
        </authorList>
    </citation>
    <scope>NUCLEOTIDE SEQUENCE [LARGE SCALE GENOMIC DNA]</scope>
    <source>
        <strain evidence="3 4">JCM 13916</strain>
    </source>
</reference>
<gene>
    <name evidence="3" type="ORF">C462_05393</name>
</gene>
<dbReference type="InterPro" id="IPR011089">
    <property type="entry name" value="GmrSD_C"/>
</dbReference>
<comment type="caution">
    <text evidence="3">The sequence shown here is derived from an EMBL/GenBank/DDBJ whole genome shotgun (WGS) entry which is preliminary data.</text>
</comment>
<accession>M0PSB0</accession>
<dbReference type="EMBL" id="AOJJ01000044">
    <property type="protein sequence ID" value="EMA71730.1"/>
    <property type="molecule type" value="Genomic_DNA"/>
</dbReference>
<feature type="domain" description="GmrSD restriction endonucleases C-terminal" evidence="2">
    <location>
        <begin position="335"/>
        <end position="475"/>
    </location>
</feature>
<dbReference type="InterPro" id="IPR004919">
    <property type="entry name" value="GmrSD_N"/>
</dbReference>
<evidence type="ECO:0000313" key="4">
    <source>
        <dbReference type="Proteomes" id="UP000011528"/>
    </source>
</evidence>
<proteinExistence type="predicted"/>
<dbReference type="AlphaFoldDB" id="M0PSB0"/>
<dbReference type="Pfam" id="PF07510">
    <property type="entry name" value="GmrSD_C"/>
    <property type="match status" value="1"/>
</dbReference>
<dbReference type="PANTHER" id="PTHR35149:SF1">
    <property type="entry name" value="DUF5655 DOMAIN-CONTAINING PROTEIN"/>
    <property type="match status" value="1"/>
</dbReference>
<evidence type="ECO:0000313" key="3">
    <source>
        <dbReference type="EMBL" id="EMA71730.1"/>
    </source>
</evidence>
<protein>
    <recommendedName>
        <fullName evidence="5">DUF1524 domain-containing protein</fullName>
    </recommendedName>
</protein>
<dbReference type="Proteomes" id="UP000011528">
    <property type="component" value="Unassembled WGS sequence"/>
</dbReference>
<evidence type="ECO:0008006" key="5">
    <source>
        <dbReference type="Google" id="ProtNLM"/>
    </source>
</evidence>
<evidence type="ECO:0000259" key="1">
    <source>
        <dbReference type="Pfam" id="PF03235"/>
    </source>
</evidence>
<dbReference type="PANTHER" id="PTHR35149">
    <property type="entry name" value="SLL5132 PROTEIN"/>
    <property type="match status" value="1"/>
</dbReference>
<sequence>MIRERFKQASEEDWDLDADPEKRVERINDKYLYKEDEMMEVHPNITLSNFDNDEYQDILNGKLPDKEGKIVESAKYFSAKIDELELEEIEDLRTHLVNSMTIVTIECNSEESAFKLFETLNDRGKDLTAVDLMKNHLFSVATQSSSSLDYEQIKRDWEETIRNIKPDLKKPARFFRHYMMSAEEPAISEAVSSYMLYDKFCELIDNDIHESGVTIQEYIADINKVSPLYVDIVNADTDEFSGRANRTINRYLENLNTLGATQERTLLLRLFKEMESANEIIRGLSLIESFIFRWRVTNQTTGTDVDEIHANLCSTIFEYDDPIAELKEKLEAKSPSDSEVRVAIRTNDFPRNGRTRYILSKLEMESYTTDKSKVIDPATVEIEHIAPRKAFEADKYSSWVEYLDCGKESFNEYCNQIGNLTLLNERMNARAQNDPFSQKKREYESSEFEMTKDVASQYDNWSTGNIEKRTKILANKAPHIWDFDV</sequence>
<name>M0PSB0_9EURY</name>
<dbReference type="PATRIC" id="fig|1230455.3.peg.1017"/>
<organism evidence="3 4">
    <name type="scientific">Halorubrum distributum JCM 13916</name>
    <dbReference type="NCBI Taxonomy" id="1230455"/>
    <lineage>
        <taxon>Archaea</taxon>
        <taxon>Methanobacteriati</taxon>
        <taxon>Methanobacteriota</taxon>
        <taxon>Stenosarchaea group</taxon>
        <taxon>Halobacteria</taxon>
        <taxon>Halobacteriales</taxon>
        <taxon>Haloferacaceae</taxon>
        <taxon>Halorubrum</taxon>
        <taxon>Halorubrum distributum group</taxon>
    </lineage>
</organism>
<evidence type="ECO:0000259" key="2">
    <source>
        <dbReference type="Pfam" id="PF07510"/>
    </source>
</evidence>
<dbReference type="Pfam" id="PF03235">
    <property type="entry name" value="GmrSD_N"/>
    <property type="match status" value="1"/>
</dbReference>
<feature type="domain" description="GmrSD restriction endonucleases N-terminal" evidence="1">
    <location>
        <begin position="29"/>
        <end position="138"/>
    </location>
</feature>